<sequence>MTVLEDRIEMAETTNEQALDEMFEALEREPFLEGYKIEIVEGAVHMTPQRDVHWAIIRKLLHALEDKFGRDVQVLSDVRIDFPGKRNGLCPDVAKLRDGAERDDRERWLPEDIEFVAEVISQSTAVNDYGPKKGLYAKARIPVYVIADPYQGQVHIYTQPKQGKYHVETKADFGTEIDLTHTLLGLTLDTTGFPRG</sequence>
<dbReference type="Gene3D" id="3.90.1570.10">
    <property type="entry name" value="tt1808, chain A"/>
    <property type="match status" value="1"/>
</dbReference>
<evidence type="ECO:0000259" key="2">
    <source>
        <dbReference type="Pfam" id="PF05685"/>
    </source>
</evidence>
<evidence type="ECO:0000313" key="4">
    <source>
        <dbReference type="Proteomes" id="UP000054804"/>
    </source>
</evidence>
<proteinExistence type="predicted"/>
<dbReference type="AlphaFoldDB" id="A0A0W7XA47"/>
<dbReference type="InterPro" id="IPR011335">
    <property type="entry name" value="Restrct_endonuc-II-like"/>
</dbReference>
<organism evidence="3 4">
    <name type="scientific">Streptomyces silvensis</name>
    <dbReference type="NCBI Taxonomy" id="1765722"/>
    <lineage>
        <taxon>Bacteria</taxon>
        <taxon>Bacillati</taxon>
        <taxon>Actinomycetota</taxon>
        <taxon>Actinomycetes</taxon>
        <taxon>Kitasatosporales</taxon>
        <taxon>Streptomycetaceae</taxon>
        <taxon>Streptomyces</taxon>
    </lineage>
</organism>
<dbReference type="CDD" id="cd06260">
    <property type="entry name" value="DUF820-like"/>
    <property type="match status" value="1"/>
</dbReference>
<dbReference type="Pfam" id="PF05685">
    <property type="entry name" value="Uma2"/>
    <property type="match status" value="1"/>
</dbReference>
<accession>A0A0W7XA47</accession>
<evidence type="ECO:0000313" key="3">
    <source>
        <dbReference type="EMBL" id="KUF19736.1"/>
    </source>
</evidence>
<keyword evidence="4" id="KW-1185">Reference proteome</keyword>
<reference evidence="3 4" key="1">
    <citation type="submission" date="2015-12" db="EMBL/GenBank/DDBJ databases">
        <title>Draft genome sequence of Streptomyces silvensis ATCC 53525, a producer of novel hormone antagonists.</title>
        <authorList>
            <person name="Johnston C.W."/>
            <person name="Li Y."/>
            <person name="Magarvey N.A."/>
        </authorList>
    </citation>
    <scope>NUCLEOTIDE SEQUENCE [LARGE SCALE GENOMIC DNA]</scope>
    <source>
        <strain evidence="3 4">ATCC 53525</strain>
    </source>
</reference>
<keyword evidence="1" id="KW-0175">Coiled coil</keyword>
<dbReference type="InterPro" id="IPR008538">
    <property type="entry name" value="Uma2"/>
</dbReference>
<dbReference type="PANTHER" id="PTHR35400:SF3">
    <property type="entry name" value="SLL1072 PROTEIN"/>
    <property type="match status" value="1"/>
</dbReference>
<dbReference type="Proteomes" id="UP000054804">
    <property type="component" value="Unassembled WGS sequence"/>
</dbReference>
<dbReference type="STRING" id="1765722.AT728_05130"/>
<dbReference type="PANTHER" id="PTHR35400">
    <property type="entry name" value="SLR1083 PROTEIN"/>
    <property type="match status" value="1"/>
</dbReference>
<dbReference type="RefSeq" id="WP_058846238.1">
    <property type="nucleotide sequence ID" value="NZ_LOCL01000026.1"/>
</dbReference>
<comment type="caution">
    <text evidence="3">The sequence shown here is derived from an EMBL/GenBank/DDBJ whole genome shotgun (WGS) entry which is preliminary data.</text>
</comment>
<dbReference type="InterPro" id="IPR012296">
    <property type="entry name" value="Nuclease_put_TT1808"/>
</dbReference>
<evidence type="ECO:0000256" key="1">
    <source>
        <dbReference type="SAM" id="Coils"/>
    </source>
</evidence>
<feature type="domain" description="Putative restriction endonuclease" evidence="2">
    <location>
        <begin position="21"/>
        <end position="190"/>
    </location>
</feature>
<gene>
    <name evidence="3" type="ORF">AT728_05130</name>
</gene>
<dbReference type="EMBL" id="LOCL01000026">
    <property type="protein sequence ID" value="KUF19736.1"/>
    <property type="molecule type" value="Genomic_DNA"/>
</dbReference>
<protein>
    <recommendedName>
        <fullName evidence="2">Putative restriction endonuclease domain-containing protein</fullName>
    </recommendedName>
</protein>
<feature type="coiled-coil region" evidence="1">
    <location>
        <begin position="1"/>
        <end position="28"/>
    </location>
</feature>
<dbReference type="SUPFAM" id="SSF52980">
    <property type="entry name" value="Restriction endonuclease-like"/>
    <property type="match status" value="1"/>
</dbReference>
<name>A0A0W7XA47_9ACTN</name>
<dbReference type="OrthoDB" id="4316356at2"/>